<dbReference type="AlphaFoldDB" id="A0A3P8M9G3"/>
<reference evidence="1 2" key="1">
    <citation type="submission" date="2018-12" db="EMBL/GenBank/DDBJ databases">
        <authorList>
            <consortium name="Pathogen Informatics"/>
        </authorList>
    </citation>
    <scope>NUCLEOTIDE SEQUENCE [LARGE SCALE GENOMIC DNA]</scope>
    <source>
        <strain evidence="1 2">NCTC10741</strain>
    </source>
</reference>
<proteinExistence type="predicted"/>
<dbReference type="EMBL" id="LR131273">
    <property type="protein sequence ID" value="VDR37050.1"/>
    <property type="molecule type" value="Genomic_DNA"/>
</dbReference>
<sequence>MSITTFTPRTGIATNKEVAEYRRMTTAQLAQERYLGRGPAYIKDAGGRRITYRWEDVHAYIEGSVVTPRGAA</sequence>
<evidence type="ECO:0000313" key="2">
    <source>
        <dbReference type="Proteomes" id="UP000271626"/>
    </source>
</evidence>
<dbReference type="Proteomes" id="UP000271626">
    <property type="component" value="Chromosome"/>
</dbReference>
<dbReference type="RefSeq" id="WP_322745656.1">
    <property type="nucleotide sequence ID" value="NZ_CP085954.1"/>
</dbReference>
<organism evidence="1 2">
    <name type="scientific">Tsukamurella paurometabola</name>
    <name type="common">Corynebacterium paurometabolum</name>
    <dbReference type="NCBI Taxonomy" id="2061"/>
    <lineage>
        <taxon>Bacteria</taxon>
        <taxon>Bacillati</taxon>
        <taxon>Actinomycetota</taxon>
        <taxon>Actinomycetes</taxon>
        <taxon>Mycobacteriales</taxon>
        <taxon>Tsukamurellaceae</taxon>
        <taxon>Tsukamurella</taxon>
    </lineage>
</organism>
<evidence type="ECO:0000313" key="1">
    <source>
        <dbReference type="EMBL" id="VDR37050.1"/>
    </source>
</evidence>
<gene>
    <name evidence="1" type="ORF">NCTC10741_00146</name>
</gene>
<accession>A0A3P8M9G3</accession>
<protein>
    <recommendedName>
        <fullName evidence="3">Helix-turn-helix domain-containing protein</fullName>
    </recommendedName>
</protein>
<evidence type="ECO:0008006" key="3">
    <source>
        <dbReference type="Google" id="ProtNLM"/>
    </source>
</evidence>
<name>A0A3P8M9G3_TSUPA</name>